<proteinExistence type="predicted"/>
<dbReference type="EMBL" id="JAOTPL010000002">
    <property type="protein sequence ID" value="MCU7693292.1"/>
    <property type="molecule type" value="Genomic_DNA"/>
</dbReference>
<evidence type="ECO:0000313" key="2">
    <source>
        <dbReference type="Proteomes" id="UP001209317"/>
    </source>
</evidence>
<reference evidence="1" key="1">
    <citation type="submission" date="2022-10" db="EMBL/GenBank/DDBJ databases">
        <authorList>
            <person name="Kim H.S."/>
            <person name="Kim J.-S."/>
            <person name="Suh M.K."/>
            <person name="Eom M.K."/>
            <person name="Lee J.-S."/>
        </authorList>
    </citation>
    <scope>NUCLEOTIDE SEQUENCE</scope>
    <source>
        <strain evidence="1">LIP-5</strain>
    </source>
</reference>
<sequence>MDTQFAFYDTIILNKHLSSRWKGQEWFYARSIPVLTFIQKVHVNIQDLSKEETGSSSNSQATNKYKL</sequence>
<protein>
    <submittedName>
        <fullName evidence="1">Uncharacterized protein</fullName>
    </submittedName>
</protein>
<dbReference type="Proteomes" id="UP001209317">
    <property type="component" value="Unassembled WGS sequence"/>
</dbReference>
<keyword evidence="2" id="KW-1185">Reference proteome</keyword>
<organism evidence="1 2">
    <name type="scientific">Haoranjiania flava</name>
    <dbReference type="NCBI Taxonomy" id="1856322"/>
    <lineage>
        <taxon>Bacteria</taxon>
        <taxon>Pseudomonadati</taxon>
        <taxon>Bacteroidota</taxon>
        <taxon>Chitinophagia</taxon>
        <taxon>Chitinophagales</taxon>
        <taxon>Chitinophagaceae</taxon>
        <taxon>Haoranjiania</taxon>
    </lineage>
</organism>
<accession>A0AAE3IJM2</accession>
<name>A0AAE3IJM2_9BACT</name>
<dbReference type="RefSeq" id="WP_263036778.1">
    <property type="nucleotide sequence ID" value="NZ_JAOTPL010000002.1"/>
</dbReference>
<gene>
    <name evidence="1" type="ORF">OD355_02035</name>
</gene>
<comment type="caution">
    <text evidence="1">The sequence shown here is derived from an EMBL/GenBank/DDBJ whole genome shotgun (WGS) entry which is preliminary data.</text>
</comment>
<evidence type="ECO:0000313" key="1">
    <source>
        <dbReference type="EMBL" id="MCU7693292.1"/>
    </source>
</evidence>
<dbReference type="AlphaFoldDB" id="A0AAE3IJM2"/>